<dbReference type="Proteomes" id="UP000037179">
    <property type="component" value="Unassembled WGS sequence"/>
</dbReference>
<dbReference type="EMBL" id="BBYQ01000324">
    <property type="protein sequence ID" value="GAP33537.1"/>
    <property type="molecule type" value="Genomic_DNA"/>
</dbReference>
<name>A0ABC9Z6T4_9NOCA</name>
<gene>
    <name evidence="1" type="ORF">NSK11_contig00324-0002</name>
</gene>
<evidence type="ECO:0000313" key="1">
    <source>
        <dbReference type="EMBL" id="GAP33537.1"/>
    </source>
</evidence>
<sequence>MIDIAIQDDSKALFYNAFRDGPSANRNRAGGFRFPRGWFQSAGGFDGYRALIPKYLLRGVVSF</sequence>
<proteinExistence type="predicted"/>
<comment type="caution">
    <text evidence="1">The sequence shown here is derived from an EMBL/GenBank/DDBJ whole genome shotgun (WGS) entry which is preliminary data.</text>
</comment>
<accession>A0ABC9Z6T4</accession>
<organism evidence="1 2">
    <name type="scientific">Nocardia seriolae</name>
    <dbReference type="NCBI Taxonomy" id="37332"/>
    <lineage>
        <taxon>Bacteria</taxon>
        <taxon>Bacillati</taxon>
        <taxon>Actinomycetota</taxon>
        <taxon>Actinomycetes</taxon>
        <taxon>Mycobacteriales</taxon>
        <taxon>Nocardiaceae</taxon>
        <taxon>Nocardia</taxon>
    </lineage>
</organism>
<evidence type="ECO:0000313" key="2">
    <source>
        <dbReference type="Proteomes" id="UP000037179"/>
    </source>
</evidence>
<reference evidence="2" key="1">
    <citation type="submission" date="2015-07" db="EMBL/GenBank/DDBJ databases">
        <title>Nocardia seriolae U-1 whole genome shotgun sequence.</title>
        <authorList>
            <person name="Imajoh M."/>
            <person name="Fukumoto Y."/>
            <person name="Sukeda M."/>
            <person name="Yamane J."/>
            <person name="Yamasaki K."/>
            <person name="Shimizu M."/>
            <person name="Ohnishi K."/>
            <person name="Oshima S."/>
        </authorList>
    </citation>
    <scope>NUCLEOTIDE SEQUENCE [LARGE SCALE GENOMIC DNA]</scope>
    <source>
        <strain evidence="2">U-1</strain>
    </source>
</reference>
<dbReference type="AlphaFoldDB" id="A0ABC9Z6T4"/>
<keyword evidence="2" id="KW-1185">Reference proteome</keyword>
<reference evidence="1 2" key="2">
    <citation type="journal article" date="2016" name="Genome Announc.">
        <title>Draft Genome Sequence of Erythromycin- and Oxytetracycline-Sensitive Nocardia seriolae Strain U-1 (NBRC 110359).</title>
        <authorList>
            <person name="Imajoh M."/>
            <person name="Sukeda M."/>
            <person name="Shimizu M."/>
            <person name="Yamane J."/>
            <person name="Ohnishi K."/>
            <person name="Oshima S."/>
        </authorList>
    </citation>
    <scope>NUCLEOTIDE SEQUENCE [LARGE SCALE GENOMIC DNA]</scope>
    <source>
        <strain evidence="1 2">U-1</strain>
    </source>
</reference>
<protein>
    <submittedName>
        <fullName evidence="1">Uncharacterized protein</fullName>
    </submittedName>
</protein>